<evidence type="ECO:0000313" key="4">
    <source>
        <dbReference type="EMBL" id="RVW12457.1"/>
    </source>
</evidence>
<evidence type="ECO:0000313" key="5">
    <source>
        <dbReference type="Proteomes" id="UP000288805"/>
    </source>
</evidence>
<dbReference type="Gene3D" id="1.10.340.70">
    <property type="match status" value="1"/>
</dbReference>
<dbReference type="InterPro" id="IPR000477">
    <property type="entry name" value="RT_dom"/>
</dbReference>
<evidence type="ECO:0000256" key="2">
    <source>
        <dbReference type="SAM" id="MobiDB-lite"/>
    </source>
</evidence>
<dbReference type="PANTHER" id="PTHR37984">
    <property type="entry name" value="PROTEIN CBG26694"/>
    <property type="match status" value="1"/>
</dbReference>
<dbReference type="Gene3D" id="3.30.70.270">
    <property type="match status" value="1"/>
</dbReference>
<evidence type="ECO:0000256" key="1">
    <source>
        <dbReference type="ARBA" id="ARBA00023268"/>
    </source>
</evidence>
<dbReference type="Pfam" id="PF17919">
    <property type="entry name" value="RT_RNaseH_2"/>
    <property type="match status" value="1"/>
</dbReference>
<reference evidence="4 5" key="1">
    <citation type="journal article" date="2018" name="PLoS Genet.">
        <title>Population sequencing reveals clonal diversity and ancestral inbreeding in the grapevine cultivar Chardonnay.</title>
        <authorList>
            <person name="Roach M.J."/>
            <person name="Johnson D.L."/>
            <person name="Bohlmann J."/>
            <person name="van Vuuren H.J."/>
            <person name="Jones S.J."/>
            <person name="Pretorius I.S."/>
            <person name="Schmidt S.A."/>
            <person name="Borneman A.R."/>
        </authorList>
    </citation>
    <scope>NUCLEOTIDE SEQUENCE [LARGE SCALE GENOMIC DNA]</scope>
    <source>
        <strain evidence="5">cv. Chardonnay</strain>
        <tissue evidence="4">Leaf</tissue>
    </source>
</reference>
<dbReference type="SUPFAM" id="SSF56672">
    <property type="entry name" value="DNA/RNA polymerases"/>
    <property type="match status" value="1"/>
</dbReference>
<keyword evidence="1" id="KW-0511">Multifunctional enzyme</keyword>
<dbReference type="SUPFAM" id="SSF53098">
    <property type="entry name" value="Ribonuclease H-like"/>
    <property type="match status" value="1"/>
</dbReference>
<dbReference type="InterPro" id="IPR041577">
    <property type="entry name" value="RT_RNaseH_2"/>
</dbReference>
<protein>
    <submittedName>
        <fullName evidence="4">Transposon Tf2-2 polyprotein</fullName>
    </submittedName>
</protein>
<dbReference type="PANTHER" id="PTHR37984:SF5">
    <property type="entry name" value="PROTEIN NYNRIN-LIKE"/>
    <property type="match status" value="1"/>
</dbReference>
<organism evidence="4 5">
    <name type="scientific">Vitis vinifera</name>
    <name type="common">Grape</name>
    <dbReference type="NCBI Taxonomy" id="29760"/>
    <lineage>
        <taxon>Eukaryota</taxon>
        <taxon>Viridiplantae</taxon>
        <taxon>Streptophyta</taxon>
        <taxon>Embryophyta</taxon>
        <taxon>Tracheophyta</taxon>
        <taxon>Spermatophyta</taxon>
        <taxon>Magnoliopsida</taxon>
        <taxon>eudicotyledons</taxon>
        <taxon>Gunneridae</taxon>
        <taxon>Pentapetalae</taxon>
        <taxon>rosids</taxon>
        <taxon>Vitales</taxon>
        <taxon>Vitaceae</taxon>
        <taxon>Viteae</taxon>
        <taxon>Vitis</taxon>
    </lineage>
</organism>
<dbReference type="InterPro" id="IPR043502">
    <property type="entry name" value="DNA/RNA_pol_sf"/>
</dbReference>
<dbReference type="GO" id="GO:0003824">
    <property type="term" value="F:catalytic activity"/>
    <property type="evidence" value="ECO:0007669"/>
    <property type="project" value="UniProtKB-KW"/>
</dbReference>
<accession>A0A438BNA6</accession>
<dbReference type="InterPro" id="IPR050951">
    <property type="entry name" value="Retrovirus_Pol_polyprotein"/>
</dbReference>
<feature type="compositionally biased region" description="Basic and acidic residues" evidence="2">
    <location>
        <begin position="22"/>
        <end position="37"/>
    </location>
</feature>
<dbReference type="EMBL" id="QGNW01002703">
    <property type="protein sequence ID" value="RVW12457.1"/>
    <property type="molecule type" value="Genomic_DNA"/>
</dbReference>
<dbReference type="InterPro" id="IPR036397">
    <property type="entry name" value="RNaseH_sf"/>
</dbReference>
<feature type="region of interest" description="Disordered" evidence="2">
    <location>
        <begin position="408"/>
        <end position="453"/>
    </location>
</feature>
<dbReference type="PROSITE" id="PS50994">
    <property type="entry name" value="INTEGRASE"/>
    <property type="match status" value="1"/>
</dbReference>
<feature type="region of interest" description="Disordered" evidence="2">
    <location>
        <begin position="1322"/>
        <end position="1347"/>
    </location>
</feature>
<dbReference type="Pfam" id="PF17921">
    <property type="entry name" value="Integrase_H2C2"/>
    <property type="match status" value="1"/>
</dbReference>
<dbReference type="GO" id="GO:0003676">
    <property type="term" value="F:nucleic acid binding"/>
    <property type="evidence" value="ECO:0007669"/>
    <property type="project" value="InterPro"/>
</dbReference>
<name>A0A438BNA6_VITVI</name>
<dbReference type="Gene3D" id="3.10.20.370">
    <property type="match status" value="1"/>
</dbReference>
<dbReference type="InterPro" id="IPR012337">
    <property type="entry name" value="RNaseH-like_sf"/>
</dbReference>
<feature type="compositionally biased region" description="Basic residues" evidence="2">
    <location>
        <begin position="422"/>
        <end position="435"/>
    </location>
</feature>
<gene>
    <name evidence="4" type="primary">Tf2-2_62</name>
    <name evidence="4" type="ORF">CK203_093462</name>
</gene>
<dbReference type="Gene3D" id="3.30.420.10">
    <property type="entry name" value="Ribonuclease H-like superfamily/Ribonuclease H"/>
    <property type="match status" value="2"/>
</dbReference>
<evidence type="ECO:0000259" key="3">
    <source>
        <dbReference type="PROSITE" id="PS50994"/>
    </source>
</evidence>
<dbReference type="Proteomes" id="UP000288805">
    <property type="component" value="Unassembled WGS sequence"/>
</dbReference>
<feature type="domain" description="Integrase catalytic" evidence="3">
    <location>
        <begin position="1064"/>
        <end position="1160"/>
    </location>
</feature>
<dbReference type="InterPro" id="IPR001584">
    <property type="entry name" value="Integrase_cat-core"/>
</dbReference>
<proteinExistence type="predicted"/>
<dbReference type="GO" id="GO:0015074">
    <property type="term" value="P:DNA integration"/>
    <property type="evidence" value="ECO:0007669"/>
    <property type="project" value="InterPro"/>
</dbReference>
<sequence>MEPCEEVAGEPDTHRTCTVGEPDAHRARTTGEPDAHRACTTGEPDAHREQAKRALHAHCGRARHAPHAHQMGIARTPDLGGADEGGSHQEKLLPHQGGTMARPWACLKHTMRLEHTHMGSMTCVVCTPWLQQQEAWCGLPPPRAGTRASKPYAHRGAMPWLVAGKQATSPSHGHLDMTWAHTSVPLSGWWVVGGYAGAPATLKQRERVWRKGSFSYALERALEMAGGSTMDVLRERMTQIEEALGEWPSEEDTVASWVEHTMDEIQVQRSLLETHDNFFEEKLGSSSGLEAFSSKVRVPKPKGFNDNRNTKELENFLWDIEQFFKAAHVPDGKKVSITSMYLTGDAKLWWQTRMEDDAEEALKRLRHTGSVREYVKEFSSLMLDIKNMLEEDKLFNFILPGGLQDGWCPSTTQRPKSDGSKKAKAVGKASKKPGWKKQDKKPVAGGKPVEKTTKDCPKRKKLLALVTIDDKRDSNSETTLRVNPLQLLNALVDSGATHNFVATREATRLELKLEDDTSWIKAINSKAQKIQGAKVALIPHLGELMVLEEKQPCFVKALRTKDGGKGQPEMLSTIQLKKGLKKGQETYVAALIEIKEEQSVEVLDSGVKLLKEFRDVMPTELPKELPPRRPIDHKIELLPGTKAPAQAPYRMPPVELLELRKQLKELLDAGLIQPSRASYGTPVLFQKKQDGSLHMCVDYRALNKVTIKNKYPIPLAAELFDKLSKASYFTKLDLRSGYWQVRIAVGDEGKTICVTRYGSYEFLVMPFGLKNALATFYNLMNDVLFDYLDAFVVVCLNDIVVYNKTLTKHEKHLRLVFQRLRENRLYVKPEKCEFAQEEITFLGHKISVGLMRMDKGKCQMAFEGLKEAISTEPVLRFPDLDLPFEVQTDASDRALGGVLVQEGHPVAFESKKLNNAEQRYSTHEKEMTVMVHCLQQWRHYLLHNTMADALSRKEVITYIMALSEVISDFNEKIKLAAEQEAAYGKLKQQVKEGVIRRKDLLRETHDSKWPGHPGEEITLVLLTRSYYWPKMGEDVQAYVKSYLVCQMDKTKRKKAAGLLQPLPIPERPWENISMDFITRFPKVRDFKSVFVVVDRFSKYVVFIPAPDACPTEEAAKLFFSNVVKHFGLPKDIVSDRDARFTGRHYVTTTQKNWVDLMDIAQLCYNLQRSSATGMSPFELAIGVQPRMPLEDSLEKVARRMKKYADRDRRPLEFQVGNRVLLKLTHQIWKKISSKTRQGGLIPKYDGPFKPYHEDLDAERVQTKRAPPLVMKELIERYRKSWIIGPWNIVERTGELISWFSGRELQKQKLLGRRMLPCGNLRQRSKHTDRLSRRGRQLQQAGVGLLAP</sequence>
<feature type="compositionally biased region" description="Basic and acidic residues" evidence="2">
    <location>
        <begin position="436"/>
        <end position="453"/>
    </location>
</feature>
<dbReference type="Gene3D" id="3.10.10.10">
    <property type="entry name" value="HIV Type 1 Reverse Transcriptase, subunit A, domain 1"/>
    <property type="match status" value="1"/>
</dbReference>
<dbReference type="CDD" id="cd01647">
    <property type="entry name" value="RT_LTR"/>
    <property type="match status" value="1"/>
</dbReference>
<comment type="caution">
    <text evidence="4">The sequence shown here is derived from an EMBL/GenBank/DDBJ whole genome shotgun (WGS) entry which is preliminary data.</text>
</comment>
<dbReference type="Pfam" id="PF00078">
    <property type="entry name" value="RVT_1"/>
    <property type="match status" value="1"/>
</dbReference>
<dbReference type="InterPro" id="IPR041588">
    <property type="entry name" value="Integrase_H2C2"/>
</dbReference>
<dbReference type="InterPro" id="IPR043128">
    <property type="entry name" value="Rev_trsase/Diguanyl_cyclase"/>
</dbReference>
<feature type="region of interest" description="Disordered" evidence="2">
    <location>
        <begin position="1"/>
        <end position="42"/>
    </location>
</feature>